<organism evidence="1 2">
    <name type="scientific">Aeromonas cavernicola</name>
    <dbReference type="NCBI Taxonomy" id="1006623"/>
    <lineage>
        <taxon>Bacteria</taxon>
        <taxon>Pseudomonadati</taxon>
        <taxon>Pseudomonadota</taxon>
        <taxon>Gammaproteobacteria</taxon>
        <taxon>Aeromonadales</taxon>
        <taxon>Aeromonadaceae</taxon>
        <taxon>Aeromonas</taxon>
    </lineage>
</organism>
<dbReference type="OrthoDB" id="6211283at2"/>
<comment type="caution">
    <text evidence="1">The sequence shown here is derived from an EMBL/GenBank/DDBJ whole genome shotgun (WGS) entry which is preliminary data.</text>
</comment>
<sequence length="347" mass="40303">MNPKVNARQARLMNMLERQEEISVGRERDCPLPVTQLLELKESHPSVLKLYQHGRTAEVFHLKLNGRHWCLKRCRQEALLAHPDGKTAFLTELERRREIEALRELHPTLLANVVCTSFGSAQAGILVSPWLRGEPVHCLNERNLAQMLDVEAELARWGWFDWDPNPSNLLDDGEQISLFDFGYMWTFDPRFEYNSNGLLDPEFHVVERLETCTLSGLWLAEVAPLPQFRYWRELCLKWVQRETDHLTRAGASALVLDRLHQLQRQWTAALASDDELTRNWLHDMYRSHRLNVISTQEGTSSDPLVQDRLDWLLRVLTDHYPQLAPGLTAQEVALGQAGLLEQWQQHR</sequence>
<dbReference type="Proteomes" id="UP000235861">
    <property type="component" value="Unassembled WGS sequence"/>
</dbReference>
<dbReference type="InterPro" id="IPR011009">
    <property type="entry name" value="Kinase-like_dom_sf"/>
</dbReference>
<dbReference type="AlphaFoldDB" id="A0A2H9U9W7"/>
<accession>A0A2H9U9W7</accession>
<reference evidence="1 2" key="1">
    <citation type="submission" date="2017-11" db="EMBL/GenBank/DDBJ databases">
        <title>Draft genome sequence of environmental isolate Aeromonas cavernicola sp. nov. MDC 2508.</title>
        <authorList>
            <person name="Colston S.M."/>
            <person name="Navarro A."/>
            <person name="Martinez-Murcia A.J."/>
            <person name="Graf J."/>
        </authorList>
    </citation>
    <scope>NUCLEOTIDE SEQUENCE [LARGE SCALE GENOMIC DNA]</scope>
    <source>
        <strain evidence="1 2">MDC 2508</strain>
    </source>
</reference>
<evidence type="ECO:0000313" key="1">
    <source>
        <dbReference type="EMBL" id="PJG60769.1"/>
    </source>
</evidence>
<evidence type="ECO:0000313" key="2">
    <source>
        <dbReference type="Proteomes" id="UP000235861"/>
    </source>
</evidence>
<keyword evidence="2" id="KW-1185">Reference proteome</keyword>
<dbReference type="EMBL" id="PGGC01000001">
    <property type="protein sequence ID" value="PJG60769.1"/>
    <property type="molecule type" value="Genomic_DNA"/>
</dbReference>
<protein>
    <recommendedName>
        <fullName evidence="3">Aminoglycoside phosphotransferase domain-containing protein</fullName>
    </recommendedName>
</protein>
<name>A0A2H9U9W7_9GAMM</name>
<dbReference type="SUPFAM" id="SSF56112">
    <property type="entry name" value="Protein kinase-like (PK-like)"/>
    <property type="match status" value="1"/>
</dbReference>
<evidence type="ECO:0008006" key="3">
    <source>
        <dbReference type="Google" id="ProtNLM"/>
    </source>
</evidence>
<proteinExistence type="predicted"/>
<gene>
    <name evidence="1" type="ORF">CUC53_00030</name>
</gene>
<dbReference type="RefSeq" id="WP_100292262.1">
    <property type="nucleotide sequence ID" value="NZ_PGGC01000001.1"/>
</dbReference>